<dbReference type="EMBL" id="SLXT01000011">
    <property type="protein sequence ID" value="TCP64170.1"/>
    <property type="molecule type" value="Genomic_DNA"/>
</dbReference>
<dbReference type="OrthoDB" id="2079550at2"/>
<feature type="domain" description="DUF4367" evidence="1">
    <location>
        <begin position="233"/>
        <end position="285"/>
    </location>
</feature>
<proteinExistence type="predicted"/>
<sequence length="288" mass="31667">MVRRIGRDRFDLSRILIALLVLATVAGVFALTPVRQATADFLGLFRAKKMQTVQIDPAAMEEMAAQIRQQVGSVDLAQFGQVEMVMKPEQKQVPWSQAGSLVALPLRQPLDLPAGMTPVEPVTVFTGGHASFTLKVDAVNQLLTSLGSKVLLPATLNNQPFAIAIPQGVQRDYVLKEQRVTFSQFASPEIVAPPGTDVEALRSSLLALPFLPPDLRQQLAAIDDWHNTMVVPYEASRMEKVQVNGEDAVFARGDGGQQHLIWMEQGNLYQLRGTISKEAMLQMARRLS</sequence>
<dbReference type="AlphaFoldDB" id="A0A4R2RJZ4"/>
<dbReference type="RefSeq" id="WP_131919165.1">
    <property type="nucleotide sequence ID" value="NZ_JAOQNU010000011.1"/>
</dbReference>
<comment type="caution">
    <text evidence="2">The sequence shown here is derived from an EMBL/GenBank/DDBJ whole genome shotgun (WGS) entry which is preliminary data.</text>
</comment>
<evidence type="ECO:0000313" key="3">
    <source>
        <dbReference type="Proteomes" id="UP000294813"/>
    </source>
</evidence>
<gene>
    <name evidence="2" type="ORF">EDD73_11122</name>
</gene>
<dbReference type="Proteomes" id="UP000294813">
    <property type="component" value="Unassembled WGS sequence"/>
</dbReference>
<evidence type="ECO:0000313" key="2">
    <source>
        <dbReference type="EMBL" id="TCP64170.1"/>
    </source>
</evidence>
<accession>A0A4R2RJZ4</accession>
<protein>
    <submittedName>
        <fullName evidence="2">Uncharacterized protein DUF4367</fullName>
    </submittedName>
</protein>
<evidence type="ECO:0000259" key="1">
    <source>
        <dbReference type="Pfam" id="PF14285"/>
    </source>
</evidence>
<name>A0A4R2RJZ4_9FIRM</name>
<organism evidence="2 3">
    <name type="scientific">Heliophilum fasciatum</name>
    <dbReference type="NCBI Taxonomy" id="35700"/>
    <lineage>
        <taxon>Bacteria</taxon>
        <taxon>Bacillati</taxon>
        <taxon>Bacillota</taxon>
        <taxon>Clostridia</taxon>
        <taxon>Eubacteriales</taxon>
        <taxon>Heliobacteriaceae</taxon>
        <taxon>Heliophilum</taxon>
    </lineage>
</organism>
<keyword evidence="3" id="KW-1185">Reference proteome</keyword>
<reference evidence="2 3" key="1">
    <citation type="submission" date="2019-03" db="EMBL/GenBank/DDBJ databases">
        <title>Genomic Encyclopedia of Type Strains, Phase IV (KMG-IV): sequencing the most valuable type-strain genomes for metagenomic binning, comparative biology and taxonomic classification.</title>
        <authorList>
            <person name="Goeker M."/>
        </authorList>
    </citation>
    <scope>NUCLEOTIDE SEQUENCE [LARGE SCALE GENOMIC DNA]</scope>
    <source>
        <strain evidence="2 3">DSM 11170</strain>
    </source>
</reference>
<dbReference type="InterPro" id="IPR025377">
    <property type="entry name" value="DUF4367"/>
</dbReference>
<dbReference type="Pfam" id="PF14285">
    <property type="entry name" value="DUF4367"/>
    <property type="match status" value="1"/>
</dbReference>